<feature type="repeat" description="ANK" evidence="3">
    <location>
        <begin position="478"/>
        <end position="512"/>
    </location>
</feature>
<feature type="repeat" description="ANK" evidence="3">
    <location>
        <begin position="340"/>
        <end position="373"/>
    </location>
</feature>
<accession>A0AAV7YHC8</accession>
<dbReference type="PANTHER" id="PTHR24123:SF33">
    <property type="entry name" value="PROTEIN HOS4"/>
    <property type="match status" value="1"/>
</dbReference>
<dbReference type="Gene3D" id="1.25.40.20">
    <property type="entry name" value="Ankyrin repeat-containing domain"/>
    <property type="match status" value="2"/>
</dbReference>
<sequence length="716" mass="82948">MDKTHLLKRRARNALNDGRLKYVKGSINKTNVNYVNREGLTPLTIILQKENLYLETITYLIRIGGELKGDLELVLSKLLNAKEHNYQIIKMLLREGTKLEKCDLNVQDSNNSTLMKHLFRETNPQIKLIKYLQKAGAEIEERAFMNEKDFERENERRHLEKNLDLQIKKGYNLFKLVFFFEEQQVNYDFITIQSQPILHYLISLEESPAELIQNVAVSGRIQLNQTDGENKTALNLLFEKPVPNLEMIEYFLQLGATVNRKKLLKRNCDTEIMPFENYVQKGHVTLGVLSWFGSDVAPITTQFGDEQNLLHLLTERGTAKFQILEYLINEGIGVNLQDTKLNTPLHYACRNQPTIETIQLLVLHGADFNLPNKDKFTPFHFLFSQSKIDTQIFLFALDNGAVSEAISPHGLSALSAVCKSQGVDHKLVKFLIEQDTVINTQDDAGNTPLHYYITNEIDIDNIQLMIEKGANINFCNNKSNTPLHVLTKKYDLNEKFVGYLVEKGADFYIQNEQYQTPLLLANNKTSKIISDQLNIFKEKKAEKKWKSLAKEIHNVITIKEEIPLKPINPETNQMNDNLPNNELISMQMKFQNLENEFSKLKFKNSIITELQKESNEKSNIINKLFDKILQSEKLMNEMNKTITNEKEIIIEMKHKITINEEKIKQLQKVVKNNSSVHNSEFNSQLNEWKQRVTQLIDENLELKNKNKKLKLKLQQD</sequence>
<dbReference type="InterPro" id="IPR036770">
    <property type="entry name" value="Ankyrin_rpt-contain_sf"/>
</dbReference>
<evidence type="ECO:0000313" key="6">
    <source>
        <dbReference type="Proteomes" id="UP001146793"/>
    </source>
</evidence>
<organism evidence="5 6">
    <name type="scientific">Anaeramoeba flamelloides</name>
    <dbReference type="NCBI Taxonomy" id="1746091"/>
    <lineage>
        <taxon>Eukaryota</taxon>
        <taxon>Metamonada</taxon>
        <taxon>Anaeramoebidae</taxon>
        <taxon>Anaeramoeba</taxon>
    </lineage>
</organism>
<feature type="repeat" description="ANK" evidence="3">
    <location>
        <begin position="305"/>
        <end position="339"/>
    </location>
</feature>
<proteinExistence type="predicted"/>
<comment type="caution">
    <text evidence="5">The sequence shown here is derived from an EMBL/GenBank/DDBJ whole genome shotgun (WGS) entry which is preliminary data.</text>
</comment>
<name>A0AAV7YHC8_9EUKA</name>
<keyword evidence="2 3" id="KW-0040">ANK repeat</keyword>
<dbReference type="AlphaFoldDB" id="A0AAV7YHC8"/>
<evidence type="ECO:0000256" key="3">
    <source>
        <dbReference type="PROSITE-ProRule" id="PRU00023"/>
    </source>
</evidence>
<dbReference type="InterPro" id="IPR051165">
    <property type="entry name" value="Multifunctional_ANK_Repeat"/>
</dbReference>
<gene>
    <name evidence="5" type="ORF">M0812_25550</name>
</gene>
<dbReference type="PROSITE" id="PS50297">
    <property type="entry name" value="ANK_REP_REGION"/>
    <property type="match status" value="1"/>
</dbReference>
<keyword evidence="1" id="KW-0677">Repeat</keyword>
<feature type="repeat" description="ANK" evidence="3">
    <location>
        <begin position="444"/>
        <end position="477"/>
    </location>
</feature>
<dbReference type="SUPFAM" id="SSF48403">
    <property type="entry name" value="Ankyrin repeat"/>
    <property type="match status" value="2"/>
</dbReference>
<dbReference type="Proteomes" id="UP001146793">
    <property type="component" value="Unassembled WGS sequence"/>
</dbReference>
<evidence type="ECO:0000313" key="5">
    <source>
        <dbReference type="EMBL" id="KAJ3427920.1"/>
    </source>
</evidence>
<dbReference type="EMBL" id="JANTQA010000060">
    <property type="protein sequence ID" value="KAJ3427920.1"/>
    <property type="molecule type" value="Genomic_DNA"/>
</dbReference>
<evidence type="ECO:0000256" key="1">
    <source>
        <dbReference type="ARBA" id="ARBA00022737"/>
    </source>
</evidence>
<reference evidence="5" key="1">
    <citation type="submission" date="2022-08" db="EMBL/GenBank/DDBJ databases">
        <title>Novel sulphate-reducing endosymbionts in the free-living metamonad Anaeramoeba.</title>
        <authorList>
            <person name="Jerlstrom-Hultqvist J."/>
            <person name="Cepicka I."/>
            <person name="Gallot-Lavallee L."/>
            <person name="Salas-Leiva D."/>
            <person name="Curtis B.A."/>
            <person name="Zahonova K."/>
            <person name="Pipaliya S."/>
            <person name="Dacks J."/>
            <person name="Roger A.J."/>
        </authorList>
    </citation>
    <scope>NUCLEOTIDE SEQUENCE</scope>
    <source>
        <strain evidence="5">Busselton2</strain>
    </source>
</reference>
<dbReference type="PANTHER" id="PTHR24123">
    <property type="entry name" value="ANKYRIN REPEAT-CONTAINING"/>
    <property type="match status" value="1"/>
</dbReference>
<evidence type="ECO:0000256" key="2">
    <source>
        <dbReference type="ARBA" id="ARBA00023043"/>
    </source>
</evidence>
<feature type="coiled-coil region" evidence="4">
    <location>
        <begin position="678"/>
        <end position="712"/>
    </location>
</feature>
<dbReference type="InterPro" id="IPR002110">
    <property type="entry name" value="Ankyrin_rpt"/>
</dbReference>
<dbReference type="SMART" id="SM00248">
    <property type="entry name" value="ANK"/>
    <property type="match status" value="9"/>
</dbReference>
<protein>
    <submittedName>
        <fullName evidence="5">Ankyrin repeat-containing protein</fullName>
    </submittedName>
</protein>
<evidence type="ECO:0000256" key="4">
    <source>
        <dbReference type="SAM" id="Coils"/>
    </source>
</evidence>
<keyword evidence="4" id="KW-0175">Coiled coil</keyword>
<dbReference type="PROSITE" id="PS50088">
    <property type="entry name" value="ANK_REPEAT"/>
    <property type="match status" value="4"/>
</dbReference>
<dbReference type="Pfam" id="PF12796">
    <property type="entry name" value="Ank_2"/>
    <property type="match status" value="2"/>
</dbReference>